<feature type="region of interest" description="Disordered" evidence="8">
    <location>
        <begin position="17"/>
        <end position="66"/>
    </location>
</feature>
<name>A0A8I6X4J3_HORVV</name>
<feature type="transmembrane region" description="Helical" evidence="9">
    <location>
        <begin position="70"/>
        <end position="91"/>
    </location>
</feature>
<dbReference type="GO" id="GO:0006869">
    <property type="term" value="P:lipid transport"/>
    <property type="evidence" value="ECO:0007669"/>
    <property type="project" value="InterPro"/>
</dbReference>
<evidence type="ECO:0000256" key="2">
    <source>
        <dbReference type="ARBA" id="ARBA00009748"/>
    </source>
</evidence>
<keyword evidence="3" id="KW-0336">GPI-anchor</keyword>
<dbReference type="SMART" id="SM00499">
    <property type="entry name" value="AAI"/>
    <property type="match status" value="1"/>
</dbReference>
<keyword evidence="9" id="KW-0472">Membrane</keyword>
<reference evidence="11" key="2">
    <citation type="submission" date="2020-10" db="EMBL/GenBank/DDBJ databases">
        <authorList>
            <person name="Scholz U."/>
            <person name="Mascher M."/>
            <person name="Fiebig A."/>
        </authorList>
    </citation>
    <scope>NUCLEOTIDE SEQUENCE [LARGE SCALE GENOMIC DNA]</scope>
    <source>
        <strain evidence="11">cv. Morex</strain>
    </source>
</reference>
<evidence type="ECO:0000313" key="12">
    <source>
        <dbReference type="Proteomes" id="UP000011116"/>
    </source>
</evidence>
<dbReference type="PANTHER" id="PTHR33044">
    <property type="entry name" value="BIFUNCTIONAL INHIBITOR/LIPID-TRANSFER PROTEIN/SEED STORAGE 2S ALBUMIN SUPERFAMILY PROTEIN-RELATED"/>
    <property type="match status" value="1"/>
</dbReference>
<feature type="domain" description="Bifunctional inhibitor/plant lipid transfer protein/seed storage helical" evidence="10">
    <location>
        <begin position="104"/>
        <end position="182"/>
    </location>
</feature>
<feature type="transmembrane region" description="Helical" evidence="9">
    <location>
        <begin position="240"/>
        <end position="260"/>
    </location>
</feature>
<reference evidence="12" key="1">
    <citation type="journal article" date="2012" name="Nature">
        <title>A physical, genetic and functional sequence assembly of the barley genome.</title>
        <authorList>
            <consortium name="The International Barley Genome Sequencing Consortium"/>
            <person name="Mayer K.F."/>
            <person name="Waugh R."/>
            <person name="Brown J.W."/>
            <person name="Schulman A."/>
            <person name="Langridge P."/>
            <person name="Platzer M."/>
            <person name="Fincher G.B."/>
            <person name="Muehlbauer G.J."/>
            <person name="Sato K."/>
            <person name="Close T.J."/>
            <person name="Wise R.P."/>
            <person name="Stein N."/>
        </authorList>
    </citation>
    <scope>NUCLEOTIDE SEQUENCE [LARGE SCALE GENOMIC DNA]</scope>
    <source>
        <strain evidence="12">cv. Morex</strain>
    </source>
</reference>
<keyword evidence="9" id="KW-1133">Transmembrane helix</keyword>
<dbReference type="GO" id="GO:0008289">
    <property type="term" value="F:lipid binding"/>
    <property type="evidence" value="ECO:0007669"/>
    <property type="project" value="InterPro"/>
</dbReference>
<evidence type="ECO:0000256" key="4">
    <source>
        <dbReference type="ARBA" id="ARBA00022729"/>
    </source>
</evidence>
<accession>A0A8I6X4J3</accession>
<evidence type="ECO:0000256" key="8">
    <source>
        <dbReference type="SAM" id="MobiDB-lite"/>
    </source>
</evidence>
<evidence type="ECO:0000256" key="1">
    <source>
        <dbReference type="ARBA" id="ARBA00004609"/>
    </source>
</evidence>
<protein>
    <recommendedName>
        <fullName evidence="10">Bifunctional inhibitor/plant lipid transfer protein/seed storage helical domain-containing protein</fullName>
    </recommendedName>
</protein>
<evidence type="ECO:0000313" key="11">
    <source>
        <dbReference type="EnsemblPlants" id="HORVU.MOREX.r3.4HG0402940.1"/>
    </source>
</evidence>
<dbReference type="InterPro" id="IPR016140">
    <property type="entry name" value="Bifunc_inhib/LTP/seed_store"/>
</dbReference>
<keyword evidence="9" id="KW-0812">Transmembrane</keyword>
<evidence type="ECO:0000256" key="6">
    <source>
        <dbReference type="ARBA" id="ARBA00023180"/>
    </source>
</evidence>
<proteinExistence type="inferred from homology"/>
<keyword evidence="12" id="KW-1185">Reference proteome</keyword>
<keyword evidence="6" id="KW-0325">Glycoprotein</keyword>
<dbReference type="GO" id="GO:0098552">
    <property type="term" value="C:side of membrane"/>
    <property type="evidence" value="ECO:0007669"/>
    <property type="project" value="UniProtKB-KW"/>
</dbReference>
<comment type="subcellular location">
    <subcellularLocation>
        <location evidence="1">Cell membrane</location>
        <topology evidence="1">Lipid-anchor</topology>
        <topology evidence="1">GPI-anchor</topology>
    </subcellularLocation>
</comment>
<evidence type="ECO:0000256" key="7">
    <source>
        <dbReference type="ARBA" id="ARBA00023288"/>
    </source>
</evidence>
<evidence type="ECO:0000256" key="3">
    <source>
        <dbReference type="ARBA" id="ARBA00022622"/>
    </source>
</evidence>
<keyword evidence="4" id="KW-0732">Signal</keyword>
<dbReference type="InterPro" id="IPR043325">
    <property type="entry name" value="LTSS"/>
</dbReference>
<dbReference type="FunFam" id="1.10.110.10:FF:000001">
    <property type="entry name" value="Bifunctional inhibitor/lipid-transfer protein/seed storage 2S albumin superfamily protein"/>
    <property type="match status" value="1"/>
</dbReference>
<dbReference type="PRINTS" id="PR00382">
    <property type="entry name" value="LIPIDTRNSFER"/>
</dbReference>
<dbReference type="CDD" id="cd00010">
    <property type="entry name" value="AAI_LTSS"/>
    <property type="match status" value="1"/>
</dbReference>
<dbReference type="AlphaFoldDB" id="A0A8I6X4J3"/>
<keyword evidence="5" id="KW-1015">Disulfide bond</keyword>
<dbReference type="Gene3D" id="1.10.110.10">
    <property type="entry name" value="Plant lipid-transfer and hydrophobic proteins"/>
    <property type="match status" value="1"/>
</dbReference>
<organism evidence="11 12">
    <name type="scientific">Hordeum vulgare subsp. vulgare</name>
    <name type="common">Domesticated barley</name>
    <dbReference type="NCBI Taxonomy" id="112509"/>
    <lineage>
        <taxon>Eukaryota</taxon>
        <taxon>Viridiplantae</taxon>
        <taxon>Streptophyta</taxon>
        <taxon>Embryophyta</taxon>
        <taxon>Tracheophyta</taxon>
        <taxon>Spermatophyta</taxon>
        <taxon>Magnoliopsida</taxon>
        <taxon>Liliopsida</taxon>
        <taxon>Poales</taxon>
        <taxon>Poaceae</taxon>
        <taxon>BOP clade</taxon>
        <taxon>Pooideae</taxon>
        <taxon>Triticodae</taxon>
        <taxon>Triticeae</taxon>
        <taxon>Hordeinae</taxon>
        <taxon>Hordeum</taxon>
    </lineage>
</organism>
<evidence type="ECO:0000256" key="5">
    <source>
        <dbReference type="ARBA" id="ARBA00023157"/>
    </source>
</evidence>
<dbReference type="EnsemblPlants" id="HORVU.MOREX.r3.4HG0402940.1">
    <property type="protein sequence ID" value="HORVU.MOREX.r3.4HG0402940.1"/>
    <property type="gene ID" value="HORVU.MOREX.r3.4HG0402940"/>
</dbReference>
<gene>
    <name evidence="11" type="primary">LOC123447053</name>
</gene>
<dbReference type="Pfam" id="PF14368">
    <property type="entry name" value="LTP_2"/>
    <property type="match status" value="1"/>
</dbReference>
<evidence type="ECO:0000256" key="9">
    <source>
        <dbReference type="SAM" id="Phobius"/>
    </source>
</evidence>
<dbReference type="Gramene" id="HORVU.MOREX.r3.4HG0402940.1">
    <property type="protein sequence ID" value="HORVU.MOREX.r3.4HG0402940.1"/>
    <property type="gene ID" value="HORVU.MOREX.r3.4HG0402940"/>
</dbReference>
<keyword evidence="7" id="KW-0449">Lipoprotein</keyword>
<evidence type="ECO:0000259" key="10">
    <source>
        <dbReference type="SMART" id="SM00499"/>
    </source>
</evidence>
<dbReference type="InterPro" id="IPR000528">
    <property type="entry name" value="Plant_nsLTP"/>
</dbReference>
<dbReference type="Proteomes" id="UP000011116">
    <property type="component" value="Chromosome 4H"/>
</dbReference>
<reference evidence="11" key="3">
    <citation type="submission" date="2022-01" db="UniProtKB">
        <authorList>
            <consortium name="EnsemblPlants"/>
        </authorList>
    </citation>
    <scope>IDENTIFICATION</scope>
    <source>
        <strain evidence="11">subsp. vulgare</strain>
    </source>
</reference>
<feature type="compositionally biased region" description="Pro residues" evidence="8">
    <location>
        <begin position="18"/>
        <end position="38"/>
    </location>
</feature>
<dbReference type="GO" id="GO:0005886">
    <property type="term" value="C:plasma membrane"/>
    <property type="evidence" value="ECO:0007669"/>
    <property type="project" value="UniProtKB-SubCell"/>
</dbReference>
<feature type="compositionally biased region" description="Low complexity" evidence="8">
    <location>
        <begin position="39"/>
        <end position="59"/>
    </location>
</feature>
<dbReference type="InterPro" id="IPR036312">
    <property type="entry name" value="Bifun_inhib/LTP/seed_sf"/>
</dbReference>
<comment type="similarity">
    <text evidence="2">Belongs to the plant LTP family.</text>
</comment>
<sequence length="266" mass="27014">MYVRTWCDRARHHVWLTPTPPPSAITVPPPASPTPSPSLPHTHSTATLQGTSAAASRAAKPAKRSRKRGIMAATAVQWPVMVAAAVVIMAACVGADMDADRSECAEQLMGLAPCLQYVQGQARSPAPDCCGGLSQVLDKSPKCLCVLVKDKDDPNLGIKINASLALALPSACRNTKANVSHCPQLLHLPPNSKDAAIFSPGGDKGAAAAPVAAKDNTASAANSRAQQAASAGTASSTATAGVALAALLVGYLALLLPAGFPAAASF</sequence>
<dbReference type="SUPFAM" id="SSF47699">
    <property type="entry name" value="Bifunctional inhibitor/lipid-transfer protein/seed storage 2S albumin"/>
    <property type="match status" value="1"/>
</dbReference>